<dbReference type="InterPro" id="IPR036388">
    <property type="entry name" value="WH-like_DNA-bd_sf"/>
</dbReference>
<dbReference type="OrthoDB" id="27092at2"/>
<dbReference type="GO" id="GO:0003677">
    <property type="term" value="F:DNA binding"/>
    <property type="evidence" value="ECO:0007669"/>
    <property type="project" value="UniProtKB-KW"/>
</dbReference>
<dbReference type="PANTHER" id="PTHR44688:SF16">
    <property type="entry name" value="DNA-BINDING TRANSCRIPTIONAL ACTIVATOR DEVR_DOSR"/>
    <property type="match status" value="1"/>
</dbReference>
<feature type="domain" description="HTH luxR-type" evidence="4">
    <location>
        <begin position="474"/>
        <end position="539"/>
    </location>
</feature>
<dbReference type="SUPFAM" id="SSF46894">
    <property type="entry name" value="C-terminal effector domain of the bipartite response regulators"/>
    <property type="match status" value="1"/>
</dbReference>
<evidence type="ECO:0000259" key="4">
    <source>
        <dbReference type="PROSITE" id="PS50043"/>
    </source>
</evidence>
<keyword evidence="3" id="KW-0804">Transcription</keyword>
<dbReference type="InterPro" id="IPR011990">
    <property type="entry name" value="TPR-like_helical_dom_sf"/>
</dbReference>
<protein>
    <submittedName>
        <fullName evidence="5">Regulatory protein, luxR family</fullName>
    </submittedName>
</protein>
<dbReference type="PANTHER" id="PTHR44688">
    <property type="entry name" value="DNA-BINDING TRANSCRIPTIONAL ACTIVATOR DEVR_DOSR"/>
    <property type="match status" value="1"/>
</dbReference>
<dbReference type="SUPFAM" id="SSF48452">
    <property type="entry name" value="TPR-like"/>
    <property type="match status" value="2"/>
</dbReference>
<evidence type="ECO:0000256" key="3">
    <source>
        <dbReference type="ARBA" id="ARBA00023163"/>
    </source>
</evidence>
<keyword evidence="2" id="KW-0238">DNA-binding</keyword>
<reference evidence="6" key="1">
    <citation type="submission" date="2016-10" db="EMBL/GenBank/DDBJ databases">
        <authorList>
            <person name="Varghese N."/>
            <person name="Submissions S."/>
        </authorList>
    </citation>
    <scope>NUCLEOTIDE SEQUENCE [LARGE SCALE GENOMIC DNA]</scope>
    <source>
        <strain evidence="6">DSM 22951</strain>
    </source>
</reference>
<name>A0A2Y8ZVM0_9MICO</name>
<dbReference type="GO" id="GO:0006355">
    <property type="term" value="P:regulation of DNA-templated transcription"/>
    <property type="evidence" value="ECO:0007669"/>
    <property type="project" value="InterPro"/>
</dbReference>
<keyword evidence="6" id="KW-1185">Reference proteome</keyword>
<keyword evidence="1" id="KW-0805">Transcription regulation</keyword>
<sequence>MTDGVVVDNLVAAAESALRAGRWHEAREAFLAVIEITDDPAAYDGLAQVAWWLDDADAALGAREAAYRGYREAADLRAAARAASSLGYDSVLFGRGLAVGRGWLARADDLLRETPAAVEVGWLELRRAELILNAEHDPRAGLVHAQAAHRIGRDSGATDLDLAGQALAGLAKVHLGDVDAGMAMLDGTAAAATAGDLDDLMWTGKSLCWLISACQAAGDLSRAASWCDRVTDLSVRRELAPLFTACRTQYASVLLAQGQCAEAEDVLADLVQRTSQSRRISGLDVVTQLGELRRRQGRYDEAEALLARAEFETESTIARARLRLDRGEPEPAWELVARLLTTVASDQQLARARVLSVAVPTAMAVDQKQDATKYADELCSIAGAVPTDSLHAAAAAAAAWVTDGRERVDRWTDAVRHAARAGLRFDEADYRLELASAHAATGSLEASRDQARRAAELLVAVPTSPGYRRACHLAGSGASPLTARQQQVLQLLAQGMSNDQIARALVLSPHTVHRHVANIFQALGVGSRAAAAAYAVRSGLL</sequence>
<dbReference type="EMBL" id="UESZ01000001">
    <property type="protein sequence ID" value="SSA36124.1"/>
    <property type="molecule type" value="Genomic_DNA"/>
</dbReference>
<dbReference type="SMART" id="SM00421">
    <property type="entry name" value="HTH_LUXR"/>
    <property type="match status" value="1"/>
</dbReference>
<dbReference type="Pfam" id="PF00196">
    <property type="entry name" value="GerE"/>
    <property type="match status" value="1"/>
</dbReference>
<dbReference type="PRINTS" id="PR00038">
    <property type="entry name" value="HTHLUXR"/>
</dbReference>
<organism evidence="5 6">
    <name type="scientific">Branchiibius hedensis</name>
    <dbReference type="NCBI Taxonomy" id="672460"/>
    <lineage>
        <taxon>Bacteria</taxon>
        <taxon>Bacillati</taxon>
        <taxon>Actinomycetota</taxon>
        <taxon>Actinomycetes</taxon>
        <taxon>Micrococcales</taxon>
        <taxon>Dermacoccaceae</taxon>
        <taxon>Branchiibius</taxon>
    </lineage>
</organism>
<gene>
    <name evidence="5" type="ORF">SAMN04489750_3504</name>
</gene>
<dbReference type="Gene3D" id="1.25.40.10">
    <property type="entry name" value="Tetratricopeptide repeat domain"/>
    <property type="match status" value="1"/>
</dbReference>
<proteinExistence type="predicted"/>
<dbReference type="Proteomes" id="UP000250028">
    <property type="component" value="Unassembled WGS sequence"/>
</dbReference>
<evidence type="ECO:0000313" key="5">
    <source>
        <dbReference type="EMBL" id="SSA36124.1"/>
    </source>
</evidence>
<evidence type="ECO:0000256" key="1">
    <source>
        <dbReference type="ARBA" id="ARBA00023015"/>
    </source>
</evidence>
<dbReference type="InterPro" id="IPR016032">
    <property type="entry name" value="Sig_transdc_resp-reg_C-effctor"/>
</dbReference>
<accession>A0A2Y8ZVM0</accession>
<dbReference type="AlphaFoldDB" id="A0A2Y8ZVM0"/>
<evidence type="ECO:0000313" key="6">
    <source>
        <dbReference type="Proteomes" id="UP000250028"/>
    </source>
</evidence>
<evidence type="ECO:0000256" key="2">
    <source>
        <dbReference type="ARBA" id="ARBA00023125"/>
    </source>
</evidence>
<dbReference type="PROSITE" id="PS50043">
    <property type="entry name" value="HTH_LUXR_2"/>
    <property type="match status" value="1"/>
</dbReference>
<dbReference type="Gene3D" id="1.10.10.10">
    <property type="entry name" value="Winged helix-like DNA-binding domain superfamily/Winged helix DNA-binding domain"/>
    <property type="match status" value="1"/>
</dbReference>
<dbReference type="RefSeq" id="WP_109687863.1">
    <property type="nucleotide sequence ID" value="NZ_QGDN01000001.1"/>
</dbReference>
<dbReference type="InterPro" id="IPR000792">
    <property type="entry name" value="Tscrpt_reg_LuxR_C"/>
</dbReference>